<dbReference type="GO" id="GO:0016491">
    <property type="term" value="F:oxidoreductase activity"/>
    <property type="evidence" value="ECO:0007669"/>
    <property type="project" value="InterPro"/>
</dbReference>
<keyword evidence="3" id="KW-1185">Reference proteome</keyword>
<dbReference type="PANTHER" id="PTHR13887:SF41">
    <property type="entry name" value="THIOREDOXIN SUPERFAMILY PROTEIN"/>
    <property type="match status" value="1"/>
</dbReference>
<accession>A0A9X1K575</accession>
<proteinExistence type="predicted"/>
<dbReference type="InterPro" id="IPR001853">
    <property type="entry name" value="DSBA-like_thioredoxin_dom"/>
</dbReference>
<dbReference type="AlphaFoldDB" id="A0A9X1K575"/>
<dbReference type="Proteomes" id="UP001138661">
    <property type="component" value="Unassembled WGS sequence"/>
</dbReference>
<evidence type="ECO:0000313" key="2">
    <source>
        <dbReference type="EMBL" id="MBW4710487.1"/>
    </source>
</evidence>
<sequence length="222" mass="24225">MSQTPDQPDSLQIDIVSDVMCPWCIVGFRQLEEALATTGTQAALRWHPFELNPNMPAGGQNLAEHMAEKYGASPAQSLENRKSLQKLGADLGFAFNFTDHSRILNTFLAHQLLDWAATQDKQHALKMALFTAYFTDGLDVSDLGVLVQIASTVGLNARAAEDALQSGAQAQPVREKQSFWTSRGISGVPSMIFGGKYLLTGAQGTQTYTDVLRQLHDETRAA</sequence>
<reference evidence="2" key="1">
    <citation type="submission" date="2021-07" db="EMBL/GenBank/DDBJ databases">
        <title>Roseobacter insulae sp. nov., isolated from a tidal flat.</title>
        <authorList>
            <person name="Park S."/>
            <person name="Yoon J.-H."/>
        </authorList>
    </citation>
    <scope>NUCLEOTIDE SEQUENCE</scope>
    <source>
        <strain evidence="2">YSTF-M11</strain>
    </source>
</reference>
<organism evidence="2 3">
    <name type="scientific">Roseobacter insulae</name>
    <dbReference type="NCBI Taxonomy" id="2859783"/>
    <lineage>
        <taxon>Bacteria</taxon>
        <taxon>Pseudomonadati</taxon>
        <taxon>Pseudomonadota</taxon>
        <taxon>Alphaproteobacteria</taxon>
        <taxon>Rhodobacterales</taxon>
        <taxon>Roseobacteraceae</taxon>
        <taxon>Roseobacter</taxon>
    </lineage>
</organism>
<protein>
    <submittedName>
        <fullName evidence="2">DsbA family oxidoreductase</fullName>
    </submittedName>
</protein>
<name>A0A9X1K575_9RHOB</name>
<evidence type="ECO:0000313" key="3">
    <source>
        <dbReference type="Proteomes" id="UP001138661"/>
    </source>
</evidence>
<evidence type="ECO:0000259" key="1">
    <source>
        <dbReference type="Pfam" id="PF01323"/>
    </source>
</evidence>
<dbReference type="EMBL" id="JAHXDN010000008">
    <property type="protein sequence ID" value="MBW4710487.1"/>
    <property type="molecule type" value="Genomic_DNA"/>
</dbReference>
<gene>
    <name evidence="2" type="ORF">KX928_22090</name>
</gene>
<dbReference type="RefSeq" id="WP_219507107.1">
    <property type="nucleotide sequence ID" value="NZ_JAHXDN010000008.1"/>
</dbReference>
<feature type="domain" description="DSBA-like thioredoxin" evidence="1">
    <location>
        <begin position="12"/>
        <end position="212"/>
    </location>
</feature>
<dbReference type="Pfam" id="PF01323">
    <property type="entry name" value="DSBA"/>
    <property type="match status" value="1"/>
</dbReference>
<comment type="caution">
    <text evidence="2">The sequence shown here is derived from an EMBL/GenBank/DDBJ whole genome shotgun (WGS) entry which is preliminary data.</text>
</comment>
<dbReference type="PANTHER" id="PTHR13887">
    <property type="entry name" value="GLUTATHIONE S-TRANSFERASE KAPPA"/>
    <property type="match status" value="1"/>
</dbReference>
<dbReference type="CDD" id="cd03024">
    <property type="entry name" value="DsbA_FrnE"/>
    <property type="match status" value="1"/>
</dbReference>